<organism evidence="1 2">
    <name type="scientific">Nocardia arthritidis</name>
    <dbReference type="NCBI Taxonomy" id="228602"/>
    <lineage>
        <taxon>Bacteria</taxon>
        <taxon>Bacillati</taxon>
        <taxon>Actinomycetota</taxon>
        <taxon>Actinomycetes</taxon>
        <taxon>Mycobacteriales</taxon>
        <taxon>Nocardiaceae</taxon>
        <taxon>Nocardia</taxon>
    </lineage>
</organism>
<gene>
    <name evidence="1" type="ORF">F5544_16460</name>
</gene>
<proteinExistence type="predicted"/>
<name>A0A6G9YD72_9NOCA</name>
<evidence type="ECO:0000313" key="2">
    <source>
        <dbReference type="Proteomes" id="UP000503540"/>
    </source>
</evidence>
<reference evidence="1 2" key="1">
    <citation type="journal article" date="2019" name="ACS Chem. Biol.">
        <title>Identification and Mobilization of a Cryptic Antibiotic Biosynthesis Gene Locus from a Human-Pathogenic Nocardia Isolate.</title>
        <authorList>
            <person name="Herisse M."/>
            <person name="Ishida K."/>
            <person name="Porter J.L."/>
            <person name="Howden B."/>
            <person name="Hertweck C."/>
            <person name="Stinear T.P."/>
            <person name="Pidot S.J."/>
        </authorList>
    </citation>
    <scope>NUCLEOTIDE SEQUENCE [LARGE SCALE GENOMIC DNA]</scope>
    <source>
        <strain evidence="1 2">AUSMDU00012717</strain>
    </source>
</reference>
<sequence>MTSTATEGWRIAVEDAWIEDEWTFVVVYRSPYFDGRLALRRSTYDPADDTFASMYSPRLPTAPNPVDYGRDVADYDIGEPLGSVRDHLRVDDNGMHWWGSTPTPPTGGHASR</sequence>
<keyword evidence="2" id="KW-1185">Reference proteome</keyword>
<accession>A0A6G9YD72</accession>
<dbReference type="AlphaFoldDB" id="A0A6G9YD72"/>
<dbReference type="Proteomes" id="UP000503540">
    <property type="component" value="Chromosome"/>
</dbReference>
<dbReference type="RefSeq" id="WP_167474025.1">
    <property type="nucleotide sequence ID" value="NZ_CP046172.1"/>
</dbReference>
<dbReference type="KEGG" id="nah:F5544_16460"/>
<protein>
    <submittedName>
        <fullName evidence="1">Uncharacterized protein</fullName>
    </submittedName>
</protein>
<evidence type="ECO:0000313" key="1">
    <source>
        <dbReference type="EMBL" id="QIS11171.1"/>
    </source>
</evidence>
<dbReference type="EMBL" id="CP046172">
    <property type="protein sequence ID" value="QIS11171.1"/>
    <property type="molecule type" value="Genomic_DNA"/>
</dbReference>